<evidence type="ECO:0000313" key="2">
    <source>
        <dbReference type="EMBL" id="GHF34973.1"/>
    </source>
</evidence>
<keyword evidence="3" id="KW-1185">Reference proteome</keyword>
<accession>A0A919EAH6</accession>
<dbReference type="Proteomes" id="UP000630718">
    <property type="component" value="Unassembled WGS sequence"/>
</dbReference>
<dbReference type="AlphaFoldDB" id="A0A919EAH6"/>
<dbReference type="RefSeq" id="WP_190208568.1">
    <property type="nucleotide sequence ID" value="NZ_BNBI01000025.1"/>
</dbReference>
<reference evidence="2" key="2">
    <citation type="submission" date="2020-09" db="EMBL/GenBank/DDBJ databases">
        <authorList>
            <person name="Sun Q."/>
            <person name="Ohkuma M."/>
        </authorList>
    </citation>
    <scope>NUCLEOTIDE SEQUENCE</scope>
    <source>
        <strain evidence="2">JCM 4477</strain>
    </source>
</reference>
<comment type="caution">
    <text evidence="2">The sequence shown here is derived from an EMBL/GenBank/DDBJ whole genome shotgun (WGS) entry which is preliminary data.</text>
</comment>
<gene>
    <name evidence="2" type="ORF">GCM10018772_70650</name>
</gene>
<feature type="region of interest" description="Disordered" evidence="1">
    <location>
        <begin position="1"/>
        <end position="37"/>
    </location>
</feature>
<reference evidence="2" key="1">
    <citation type="journal article" date="2014" name="Int. J. Syst. Evol. Microbiol.">
        <title>Complete genome sequence of Corynebacterium casei LMG S-19264T (=DSM 44701T), isolated from a smear-ripened cheese.</title>
        <authorList>
            <consortium name="US DOE Joint Genome Institute (JGI-PGF)"/>
            <person name="Walter F."/>
            <person name="Albersmeier A."/>
            <person name="Kalinowski J."/>
            <person name="Ruckert C."/>
        </authorList>
    </citation>
    <scope>NUCLEOTIDE SEQUENCE</scope>
    <source>
        <strain evidence="2">JCM 4477</strain>
    </source>
</reference>
<organism evidence="2 3">
    <name type="scientific">Streptomyces fumanus</name>
    <dbReference type="NCBI Taxonomy" id="67302"/>
    <lineage>
        <taxon>Bacteria</taxon>
        <taxon>Bacillati</taxon>
        <taxon>Actinomycetota</taxon>
        <taxon>Actinomycetes</taxon>
        <taxon>Kitasatosporales</taxon>
        <taxon>Streptomycetaceae</taxon>
        <taxon>Streptomyces</taxon>
    </lineage>
</organism>
<sequence>MPEHDDGVPRGDAAPPQPPPAPAALTAGGPDKTSAAAPPEFTARLRARVEEAGGMLLPVATYEEADMVRASLAALRGWAARRERLPDNRADLMAAAWWAGTRTIAGLAAAAGVSRDTVYEDLRARGIEPTDKEAAPAPTPQYTPLAADAVHELALLMDSVVRPAMLGAGADPLAETAWDLTRAFFRIAELLDRDSDAHRQWGRDELVHDLVDRLRAALHHAQVLAAEGVSGEHLAGRALARISDRLAAEQWVVEDATVRLLHLDGDRVEVGIRQAERRDAAPEGWTLLDTARPLGELTGADHLALRAALDTIADTLARSLAHQVPQPGHR</sequence>
<protein>
    <submittedName>
        <fullName evidence="2">Uncharacterized protein</fullName>
    </submittedName>
</protein>
<name>A0A919EAH6_9ACTN</name>
<evidence type="ECO:0000313" key="3">
    <source>
        <dbReference type="Proteomes" id="UP000630718"/>
    </source>
</evidence>
<evidence type="ECO:0000256" key="1">
    <source>
        <dbReference type="SAM" id="MobiDB-lite"/>
    </source>
</evidence>
<proteinExistence type="predicted"/>
<dbReference type="EMBL" id="BNBI01000025">
    <property type="protein sequence ID" value="GHF34973.1"/>
    <property type="molecule type" value="Genomic_DNA"/>
</dbReference>